<dbReference type="GeneTree" id="ENSGT00390000013834"/>
<dbReference type="STRING" id="8364.ENSXETP00000032683"/>
<dbReference type="Pfam" id="PF04603">
    <property type="entry name" value="Mog1"/>
    <property type="match status" value="1"/>
</dbReference>
<reference evidence="8" key="1">
    <citation type="journal article" date="2010" name="Science">
        <title>The genome of the Western clawed frog Xenopus tropicalis.</title>
        <authorList>
            <person name="Hellsten U."/>
            <person name="Harland R.M."/>
            <person name="Gilchrist M.J."/>
            <person name="Hendrix D."/>
            <person name="Jurka J."/>
            <person name="Kapitonov V."/>
            <person name="Ovcharenko I."/>
            <person name="Putnam N.H."/>
            <person name="Shu S."/>
            <person name="Taher L."/>
            <person name="Blitz I.L."/>
            <person name="Blumberg B."/>
            <person name="Dichmann D.S."/>
            <person name="Dubchak I."/>
            <person name="Amaya E."/>
            <person name="Detter J.C."/>
            <person name="Fletcher R."/>
            <person name="Gerhard D.S."/>
            <person name="Goodstein D."/>
            <person name="Graves T."/>
            <person name="Grigoriev I.V."/>
            <person name="Grimwood J."/>
            <person name="Kawashima T."/>
            <person name="Lindquist E."/>
            <person name="Lucas S.M."/>
            <person name="Mead P.E."/>
            <person name="Mitros T."/>
            <person name="Ogino H."/>
            <person name="Ohta Y."/>
            <person name="Poliakov A.V."/>
            <person name="Pollet N."/>
            <person name="Robert J."/>
            <person name="Salamov A."/>
            <person name="Sater A.K."/>
            <person name="Schmutz J."/>
            <person name="Terry A."/>
            <person name="Vize P.D."/>
            <person name="Warren W.C."/>
            <person name="Wells D."/>
            <person name="Wills A."/>
            <person name="Wilson R.K."/>
            <person name="Zimmerman L.B."/>
            <person name="Zorn A.M."/>
            <person name="Grainger R."/>
            <person name="Grammer T."/>
            <person name="Khokha M.K."/>
            <person name="Richardson P.M."/>
            <person name="Rokhsar D.S."/>
        </authorList>
    </citation>
    <scope>NUCLEOTIDE SEQUENCE [LARGE SCALE GENOMIC DNA]</scope>
    <source>
        <strain evidence="8">Nigerian</strain>
    </source>
</reference>
<evidence type="ECO:0000256" key="6">
    <source>
        <dbReference type="ARBA" id="ARBA00076536"/>
    </source>
</evidence>
<dbReference type="InParanoid" id="F7E7Z7"/>
<evidence type="ECO:0000256" key="2">
    <source>
        <dbReference type="ARBA" id="ARBA00022448"/>
    </source>
</evidence>
<dbReference type="Ensembl" id="ENSXETT00000032683">
    <property type="protein sequence ID" value="ENSXETP00000032683"/>
    <property type="gene ID" value="ENSXETG00000030218"/>
</dbReference>
<organism evidence="8">
    <name type="scientific">Xenopus tropicalis</name>
    <name type="common">Western clawed frog</name>
    <name type="synonym">Silurana tropicalis</name>
    <dbReference type="NCBI Taxonomy" id="8364"/>
    <lineage>
        <taxon>Eukaryota</taxon>
        <taxon>Metazoa</taxon>
        <taxon>Chordata</taxon>
        <taxon>Craniata</taxon>
        <taxon>Vertebrata</taxon>
        <taxon>Euteleostomi</taxon>
        <taxon>Amphibia</taxon>
        <taxon>Batrachia</taxon>
        <taxon>Anura</taxon>
        <taxon>Pipoidea</taxon>
        <taxon>Pipidae</taxon>
        <taxon>Xenopodinae</taxon>
        <taxon>Xenopus</taxon>
        <taxon>Silurana</taxon>
    </lineage>
</organism>
<keyword evidence="4" id="KW-0653">Protein transport</keyword>
<evidence type="ECO:0000256" key="5">
    <source>
        <dbReference type="ARBA" id="ARBA00069074"/>
    </source>
</evidence>
<evidence type="ECO:0000256" key="7">
    <source>
        <dbReference type="SAM" id="MobiDB-lite"/>
    </source>
</evidence>
<reference evidence="8" key="2">
    <citation type="submission" date="2011-07" db="UniProtKB">
        <authorList>
            <consortium name="Ensembl"/>
        </authorList>
    </citation>
    <scope>IDENTIFICATION</scope>
</reference>
<dbReference type="InterPro" id="IPR007681">
    <property type="entry name" value="Mog1"/>
</dbReference>
<feature type="compositionally biased region" description="Basic and acidic residues" evidence="7">
    <location>
        <begin position="90"/>
        <end position="101"/>
    </location>
</feature>
<dbReference type="InterPro" id="IPR016123">
    <property type="entry name" value="Mog1/PsbP_a/b/a-sand"/>
</dbReference>
<keyword evidence="2" id="KW-0813">Transport</keyword>
<keyword evidence="3" id="KW-0344">Guanine-nucleotide releasing factor</keyword>
<evidence type="ECO:0000313" key="8">
    <source>
        <dbReference type="Ensembl" id="ENSXETP00000032683"/>
    </source>
</evidence>
<dbReference type="PANTHER" id="PTHR15837:SF0">
    <property type="entry name" value="RAN GUANINE NUCLEOTIDE RELEASE FACTOR"/>
    <property type="match status" value="1"/>
</dbReference>
<dbReference type="Bgee" id="ENSXETG00000030218">
    <property type="expression patterns" value="Expressed in neurula embryo and 13 other cell types or tissues"/>
</dbReference>
<dbReference type="FunFam" id="3.40.1000.10:FF:000004">
    <property type="entry name" value="Probable ran guanine nucleotide release factor"/>
    <property type="match status" value="1"/>
</dbReference>
<evidence type="ECO:0000256" key="1">
    <source>
        <dbReference type="ARBA" id="ARBA00010307"/>
    </source>
</evidence>
<dbReference type="FunCoup" id="F7E7Z7">
    <property type="interactions" value="661"/>
</dbReference>
<dbReference type="eggNOG" id="KOG3329">
    <property type="taxonomic scope" value="Eukaryota"/>
</dbReference>
<accession>F7E7Z7</accession>
<dbReference type="CDD" id="cd00224">
    <property type="entry name" value="Mog1"/>
    <property type="match status" value="1"/>
</dbReference>
<dbReference type="SUPFAM" id="SSF55724">
    <property type="entry name" value="Mog1p/PsbP-like"/>
    <property type="match status" value="1"/>
</dbReference>
<dbReference type="PANTHER" id="PTHR15837">
    <property type="entry name" value="RAN GUANINE NUCLEOTIDE RELEASE FACTOR"/>
    <property type="match status" value="1"/>
</dbReference>
<proteinExistence type="inferred from homology"/>
<evidence type="ECO:0000256" key="4">
    <source>
        <dbReference type="ARBA" id="ARBA00022927"/>
    </source>
</evidence>
<protein>
    <recommendedName>
        <fullName evidence="5">Ran guanine nucleotide release factor</fullName>
    </recommendedName>
    <alternativeName>
        <fullName evidence="6">Ran-binding protein MOG1</fullName>
    </alternativeName>
</protein>
<comment type="similarity">
    <text evidence="1">Belongs to the MOG1 family.</text>
</comment>
<feature type="compositionally biased region" description="Polar residues" evidence="7">
    <location>
        <begin position="102"/>
        <end position="113"/>
    </location>
</feature>
<gene>
    <name evidence="8" type="primary">rangrf</name>
</gene>
<dbReference type="GO" id="GO:0005085">
    <property type="term" value="F:guanyl-nucleotide exchange factor activity"/>
    <property type="evidence" value="ECO:0007669"/>
    <property type="project" value="UniProtKB-KW"/>
</dbReference>
<sequence length="297" mass="32390">MKLIPVSLDRTTSPNVNLTLNPVFFPLLAVLINDFPHQRWPIAALLVVLSNVFPHQKWPMAVFAGKFFPTQPGRISSDVIIVRPEPALRAEVEGKHAEDRNASSADSPMAQDSQPHPLFAGAFSAVLPPFSQDVSELREIPDNQEVFAHNATDQSIIVELLEYQEGVSDSDAARYHFEDVASSNDAEGQSEVLSVEPLPLAQLTLTACTNAWVLTGHQLVAKFNEEARNAVTIHMALFRLPQHSTDMLVTFNDPAAINPSSSSAVGGASLAPLSPWTLADFNRLLCTLQLHNPSIFG</sequence>
<name>F7E7Z7_XENTR</name>
<dbReference type="GO" id="GO:0015031">
    <property type="term" value="P:protein transport"/>
    <property type="evidence" value="ECO:0007669"/>
    <property type="project" value="UniProtKB-KW"/>
</dbReference>
<dbReference type="AlphaFoldDB" id="F7E7Z7"/>
<feature type="region of interest" description="Disordered" evidence="7">
    <location>
        <begin position="90"/>
        <end position="113"/>
    </location>
</feature>
<evidence type="ECO:0000256" key="3">
    <source>
        <dbReference type="ARBA" id="ARBA00022658"/>
    </source>
</evidence>
<dbReference type="Gene3D" id="3.40.1000.10">
    <property type="entry name" value="Mog1/PsbP, alpha/beta/alpha sandwich"/>
    <property type="match status" value="1"/>
</dbReference>